<feature type="compositionally biased region" description="Basic and acidic residues" evidence="2">
    <location>
        <begin position="1643"/>
        <end position="1652"/>
    </location>
</feature>
<feature type="region of interest" description="Disordered" evidence="2">
    <location>
        <begin position="1968"/>
        <end position="2000"/>
    </location>
</feature>
<evidence type="ECO:0000259" key="3">
    <source>
        <dbReference type="PROSITE" id="PS51293"/>
    </source>
</evidence>
<feature type="region of interest" description="Disordered" evidence="2">
    <location>
        <begin position="1515"/>
        <end position="1730"/>
    </location>
</feature>
<feature type="compositionally biased region" description="Low complexity" evidence="2">
    <location>
        <begin position="2142"/>
        <end position="2169"/>
    </location>
</feature>
<keyword evidence="1" id="KW-0175">Coiled coil</keyword>
<dbReference type="OrthoDB" id="10258692at2759"/>
<feature type="compositionally biased region" description="Polar residues" evidence="2">
    <location>
        <begin position="1"/>
        <end position="10"/>
    </location>
</feature>
<dbReference type="PANTHER" id="PTHR13992">
    <property type="entry name" value="NUCLEAR RECEPTOR CO-REPRESSOR RELATED NCOR"/>
    <property type="match status" value="1"/>
</dbReference>
<feature type="compositionally biased region" description="Low complexity" evidence="2">
    <location>
        <begin position="2322"/>
        <end position="2343"/>
    </location>
</feature>
<reference evidence="4 5" key="1">
    <citation type="submission" date="2018-03" db="EMBL/GenBank/DDBJ databases">
        <authorList>
            <person name="Guldener U."/>
        </authorList>
    </citation>
    <scope>NUCLEOTIDE SEQUENCE [LARGE SCALE GENOMIC DNA]</scope>
    <source>
        <strain evidence="4 5">DAOM196992</strain>
    </source>
</reference>
<dbReference type="Gene3D" id="1.20.58.1880">
    <property type="match status" value="1"/>
</dbReference>
<feature type="region of interest" description="Disordered" evidence="2">
    <location>
        <begin position="349"/>
        <end position="374"/>
    </location>
</feature>
<feature type="compositionally biased region" description="Gly residues" evidence="2">
    <location>
        <begin position="237"/>
        <end position="251"/>
    </location>
</feature>
<dbReference type="InterPro" id="IPR009057">
    <property type="entry name" value="Homeodomain-like_sf"/>
</dbReference>
<feature type="compositionally biased region" description="Polar residues" evidence="2">
    <location>
        <begin position="589"/>
        <end position="603"/>
    </location>
</feature>
<dbReference type="EMBL" id="OOIP01000032">
    <property type="protein sequence ID" value="SPO41834.1"/>
    <property type="molecule type" value="Genomic_DNA"/>
</dbReference>
<protein>
    <recommendedName>
        <fullName evidence="3">SANT domain-containing protein</fullName>
    </recommendedName>
</protein>
<feature type="compositionally biased region" description="Low complexity" evidence="2">
    <location>
        <begin position="2445"/>
        <end position="2454"/>
    </location>
</feature>
<feature type="compositionally biased region" description="Low complexity" evidence="2">
    <location>
        <begin position="1051"/>
        <end position="1062"/>
    </location>
</feature>
<dbReference type="PROSITE" id="PS51293">
    <property type="entry name" value="SANT"/>
    <property type="match status" value="2"/>
</dbReference>
<feature type="region of interest" description="Disordered" evidence="2">
    <location>
        <begin position="1748"/>
        <end position="1814"/>
    </location>
</feature>
<feature type="region of interest" description="Disordered" evidence="2">
    <location>
        <begin position="2101"/>
        <end position="2279"/>
    </location>
</feature>
<feature type="compositionally biased region" description="Basic and acidic residues" evidence="2">
    <location>
        <begin position="780"/>
        <end position="789"/>
    </location>
</feature>
<feature type="compositionally biased region" description="Low complexity" evidence="2">
    <location>
        <begin position="997"/>
        <end position="1012"/>
    </location>
</feature>
<feature type="compositionally biased region" description="Low complexity" evidence="2">
    <location>
        <begin position="518"/>
        <end position="539"/>
    </location>
</feature>
<organism evidence="4 5">
    <name type="scientific">Pseudozyma flocculosa</name>
    <dbReference type="NCBI Taxonomy" id="84751"/>
    <lineage>
        <taxon>Eukaryota</taxon>
        <taxon>Fungi</taxon>
        <taxon>Dikarya</taxon>
        <taxon>Basidiomycota</taxon>
        <taxon>Ustilaginomycotina</taxon>
        <taxon>Ustilaginomycetes</taxon>
        <taxon>Ustilaginales</taxon>
        <taxon>Ustilaginaceae</taxon>
        <taxon>Pseudozyma</taxon>
    </lineage>
</organism>
<feature type="compositionally biased region" description="Low complexity" evidence="2">
    <location>
        <begin position="219"/>
        <end position="228"/>
    </location>
</feature>
<feature type="compositionally biased region" description="Basic and acidic residues" evidence="2">
    <location>
        <begin position="1136"/>
        <end position="1149"/>
    </location>
</feature>
<dbReference type="CDD" id="cd00167">
    <property type="entry name" value="SANT"/>
    <property type="match status" value="1"/>
</dbReference>
<accession>A0A5C3FBL0</accession>
<feature type="region of interest" description="Disordered" evidence="2">
    <location>
        <begin position="2291"/>
        <end position="2454"/>
    </location>
</feature>
<feature type="compositionally biased region" description="Low complexity" evidence="2">
    <location>
        <begin position="252"/>
        <end position="261"/>
    </location>
</feature>
<evidence type="ECO:0000256" key="1">
    <source>
        <dbReference type="SAM" id="Coils"/>
    </source>
</evidence>
<feature type="compositionally biased region" description="Basic and acidic residues" evidence="2">
    <location>
        <begin position="449"/>
        <end position="462"/>
    </location>
</feature>
<evidence type="ECO:0000256" key="2">
    <source>
        <dbReference type="SAM" id="MobiDB-lite"/>
    </source>
</evidence>
<feature type="compositionally biased region" description="Basic and acidic residues" evidence="2">
    <location>
        <begin position="716"/>
        <end position="730"/>
    </location>
</feature>
<feature type="compositionally biased region" description="Basic and acidic residues" evidence="2">
    <location>
        <begin position="2308"/>
        <end position="2320"/>
    </location>
</feature>
<feature type="domain" description="SANT" evidence="3">
    <location>
        <begin position="1826"/>
        <end position="1877"/>
    </location>
</feature>
<feature type="compositionally biased region" description="Low complexity" evidence="2">
    <location>
        <begin position="17"/>
        <end position="29"/>
    </location>
</feature>
<feature type="compositionally biased region" description="Low complexity" evidence="2">
    <location>
        <begin position="1704"/>
        <end position="1717"/>
    </location>
</feature>
<evidence type="ECO:0000313" key="4">
    <source>
        <dbReference type="EMBL" id="SPO41834.1"/>
    </source>
</evidence>
<sequence length="2454" mass="257954">MDSAGSTADSTRPALPSTSTTHASSSSSSGHGEQPRHQNGNGRHDDRRPQNGTNHANGGRAGNAASDDEEEEGMLHVTEEGQIEEEVSRDPVSNGSLAGRLQPLPDKGPTEPPPPSHRRLTSDKSKGGPRARAGVSRHGSPRAPVVPYPDRGDRFYEASPAPSTYSASRQRFSYAGESASVSSPTSAIPPYSPGAYAYGAPHRDRDPTRSDSYAPPTRSSFGGSVSSSRAEPLPSRRGGGGPAGVGGGGGYASPAAAARAPDTYRPGAAAAAASAAAIRDRDRDWDWERERDRDWSVERERDAYRYRELEREREWERERSRAAMLSSSAAAYDPLIEPVAGHPAYAAASKYGPDRLDYPPHALAPPGRERDRDYDRDWDYERDWDRDRDRERDSLRERERDRERDRDRDRERDVQRDRLPPRDQRTWGAVNAQPPASTGWRQWGSKSSDSGRGDQKERRPGDNDAASLDAGRAASAKSRSSPSSRGNDADSRAPASNASGPRSDKGDDRASSPSAIKSPPQTASTKPAPTAPSVPTATSGEQDQDRRAPSPANSHRSAKDLDAGSGPRSSPPQVKEPRLATAEVKAENPSASETEPANSSTSIAEDVASDKLAQSKPESSTASASTEDEQKSTESADAGEGDAAVTALANVGATEDVTMAEVTTDEPQSLAPDSKATEQHLEGAQSPKPTADAVDSFANEEDLETKEQGSSLPPSRELEKPGAEERRSTDAKSQAAEPASIGLDAIDVVRRDSPGSRAVEQQVPAPQDASADNEVMASDGVRDEADKKAAAQGGNDALQSANVGEGTVASRDAAPAPLVAVEVSLPPSAPVEPKSDADGDADAAVVKDGELTGMEDVKAPEARDKPRQDGDAPAPEAPREPMPSSSHVALPHSSSIAEVTDLPSIERYTQEEVAEAKALAAKREAGPDAKEQAHDDTDKEVRDPVPLPTEIKSVESPPKEVSAAAPAEAAPEGPEPSAVEAVRNSDGTSAVVRNQEAATGASASAAPVPSAPDIKQEAGAVADVEMAPAEPLPAIERQASPERAAMDEDTAVPPASGPPAAAELTVAPSKPDGPTEDTLPAAKAKDERGGEIDSTSAGTQAGSTAEPTLPPRPALAETRKDQETASPEEGGGIDVAGRERPKTKADKAMRVPHPEDAGLIPVNPALELRAEVEQAEAVESVQKAARGRLPALQLRGLHDGSAVELEAPLFTPRTEEERQKASRRLALQILSEQRISERDCRVVIRENQELSRKTTLDQLHAAVHGVPLSVSEGKPLWRDEDDKSFARTHAKLMDQLLAKRRRLNAKVDRLKQQYRTINEEWQVHCARLDRIIERRELQRRPLVSTPQTPAGVAPDDAGSGMLSNNVMMSRTNRRGQQAGFAGFGDAVRSEAEFLEILASLENADMQDPSMRAARTTATVPDMELDPDSDQPVKLDYDDSNGFVADPVGFYLSDFDPDVWSEEEKAIFARRYALWPKQFGKIAQALPHKTPGQCVVYYYLNKKAPGNDFKALAAARNRERKRKTRVKPKKAKGSALMADLKSAKGDELDDDDAGPPSPTEPGESAKADVAAPATANPSRRGGTRPKMTAAPIDGGQGAGGDDGAAAAGTSAGKKRSATDDAVDADQQETRPSDKKKSGSKAKRAKTEAGGEKVKRGKATVKRESTAETPSAVAGTKVAGPATGPDVSSGEAHAAIPGPKHQQSPAQASDTTDVASAAPAAPPVGPQHADSDLAAAEALGALAGLFSSAPATSAATTATAAPAPTPVSESATRADSTAEAGPDVSMSNDSDLQKAPKKRRGGAAGKNGVVELGEGGEPVAVKVKTRQPTSSYWSVAERSEFLRSLALHGKNWDAIASALSQKSAAQARNYFARNAAEPDFTEAAMLAEQNAGLSLDERMDAASAFARQRFSGSSAHVSANAAAAAAAAAASTIARGPSPMGSSGLPTPVTAPEVNRSSYFATVTALPRATSAAPMGQPAAPRVVSGGSIAPDSPPPSGYRGLQINSLLNEESLTDHDRKRRSSIHDWFGDRGDGEGAAINASSGGPAERSVHGDGLDRIGTASRSVAADVERRPLTSDGPQSRYVPAGELAATAKRYEAFGVQRQPSSSATSYAGMPPPSAFQVERAPSVYPSRHSASQPPPTAQAQQHQQHQQHQQQHQHQQQQQQQHPPSHLHRPSPPTLPPPSGALEAFPPAPAQPAPPSRYSTQPEYRTSEPSLAHRSAPPLSPREASEHTLPPVHAGPARPTGLAYERASSAAPSHPALPPYGRYSASPGPSAIYASHAPSSLAMRGRTLPGAAYAQPSGSTTDRSPEDLHRWHRTVDSPSGAPAGSASSAASSSSSPPGSAGGPHGYAPLGAGPYSAGSAYRSMTKPYSTYSSQGPAARPSLSPSTAGGVPLPPTLPSLSAGGRSLPPLLGTFGSRAMPPSLSRPTRPMTPDEQRWHHHQQQQQQREQER</sequence>
<dbReference type="Pfam" id="PF00249">
    <property type="entry name" value="Myb_DNA-binding"/>
    <property type="match status" value="1"/>
</dbReference>
<feature type="compositionally biased region" description="Basic residues" evidence="2">
    <location>
        <begin position="1517"/>
        <end position="1531"/>
    </location>
</feature>
<keyword evidence="5" id="KW-1185">Reference proteome</keyword>
<feature type="domain" description="SANT" evidence="3">
    <location>
        <begin position="1457"/>
        <end position="1505"/>
    </location>
</feature>
<feature type="compositionally biased region" description="Pro residues" evidence="2">
    <location>
        <begin position="2175"/>
        <end position="2184"/>
    </location>
</feature>
<dbReference type="GO" id="GO:0034967">
    <property type="term" value="C:Set3 complex"/>
    <property type="evidence" value="ECO:0007669"/>
    <property type="project" value="TreeGrafter"/>
</dbReference>
<feature type="compositionally biased region" description="Basic and acidic residues" evidence="2">
    <location>
        <begin position="921"/>
        <end position="943"/>
    </location>
</feature>
<dbReference type="SMART" id="SM00717">
    <property type="entry name" value="SANT"/>
    <property type="match status" value="2"/>
</dbReference>
<feature type="compositionally biased region" description="Polar residues" evidence="2">
    <location>
        <begin position="434"/>
        <end position="448"/>
    </location>
</feature>
<dbReference type="SUPFAM" id="SSF46689">
    <property type="entry name" value="Homeodomain-like"/>
    <property type="match status" value="2"/>
</dbReference>
<feature type="compositionally biased region" description="Polar residues" evidence="2">
    <location>
        <begin position="161"/>
        <end position="171"/>
    </location>
</feature>
<feature type="compositionally biased region" description="Low complexity" evidence="2">
    <location>
        <begin position="955"/>
        <end position="982"/>
    </location>
</feature>
<feature type="compositionally biased region" description="Polar residues" evidence="2">
    <location>
        <begin position="1093"/>
        <end position="1106"/>
    </location>
</feature>
<feature type="compositionally biased region" description="Low complexity" evidence="2">
    <location>
        <begin position="464"/>
        <end position="485"/>
    </location>
</feature>
<feature type="compositionally biased region" description="Basic and acidic residues" evidence="2">
    <location>
        <begin position="2022"/>
        <end position="2032"/>
    </location>
</feature>
<proteinExistence type="predicted"/>
<dbReference type="GO" id="GO:0006357">
    <property type="term" value="P:regulation of transcription by RNA polymerase II"/>
    <property type="evidence" value="ECO:0007669"/>
    <property type="project" value="TreeGrafter"/>
</dbReference>
<dbReference type="Proteomes" id="UP000323386">
    <property type="component" value="Unassembled WGS sequence"/>
</dbReference>
<dbReference type="PANTHER" id="PTHR13992:SF39">
    <property type="entry name" value="SMRTER, ISOFORM G"/>
    <property type="match status" value="1"/>
</dbReference>
<feature type="compositionally biased region" description="Basic and acidic residues" evidence="2">
    <location>
        <begin position="845"/>
        <end position="870"/>
    </location>
</feature>
<feature type="compositionally biased region" description="Low complexity" evidence="2">
    <location>
        <begin position="1804"/>
        <end position="1814"/>
    </location>
</feature>
<dbReference type="Gene3D" id="1.10.10.60">
    <property type="entry name" value="Homeodomain-like"/>
    <property type="match status" value="1"/>
</dbReference>
<gene>
    <name evidence="4" type="ORF">PSFLO_07316</name>
</gene>
<feature type="compositionally biased region" description="Low complexity" evidence="2">
    <location>
        <begin position="882"/>
        <end position="895"/>
    </location>
</feature>
<feature type="region of interest" description="Disordered" evidence="2">
    <location>
        <begin position="1"/>
        <end position="283"/>
    </location>
</feature>
<feature type="compositionally biased region" description="Basic and acidic residues" evidence="2">
    <location>
        <begin position="387"/>
        <end position="425"/>
    </location>
</feature>
<dbReference type="InterPro" id="IPR001005">
    <property type="entry name" value="SANT/Myb"/>
</dbReference>
<feature type="region of interest" description="Disordered" evidence="2">
    <location>
        <begin position="2022"/>
        <end position="2084"/>
    </location>
</feature>
<feature type="compositionally biased region" description="Polar residues" evidence="2">
    <location>
        <begin position="2370"/>
        <end position="2379"/>
    </location>
</feature>
<feature type="compositionally biased region" description="Low complexity" evidence="2">
    <location>
        <begin position="268"/>
        <end position="277"/>
    </location>
</feature>
<feature type="compositionally biased region" description="Low complexity" evidence="2">
    <location>
        <begin position="1748"/>
        <end position="1769"/>
    </location>
</feature>
<feature type="compositionally biased region" description="Low complexity" evidence="2">
    <location>
        <begin position="51"/>
        <end position="65"/>
    </location>
</feature>
<feature type="compositionally biased region" description="Polar residues" evidence="2">
    <location>
        <begin position="2202"/>
        <end position="2214"/>
    </location>
</feature>
<evidence type="ECO:0000313" key="5">
    <source>
        <dbReference type="Proteomes" id="UP000323386"/>
    </source>
</evidence>
<dbReference type="InterPro" id="IPR051571">
    <property type="entry name" value="N-CoR_corepressor"/>
</dbReference>
<dbReference type="InterPro" id="IPR017884">
    <property type="entry name" value="SANT_dom"/>
</dbReference>
<feature type="coiled-coil region" evidence="1">
    <location>
        <begin position="1293"/>
        <end position="1320"/>
    </location>
</feature>
<feature type="compositionally biased region" description="Pro residues" evidence="2">
    <location>
        <begin position="2191"/>
        <end position="2200"/>
    </location>
</feature>
<feature type="region of interest" description="Disordered" evidence="2">
    <location>
        <begin position="387"/>
        <end position="1149"/>
    </location>
</feature>
<name>A0A5C3FBL0_9BASI</name>
<feature type="compositionally biased region" description="Basic and acidic residues" evidence="2">
    <location>
        <begin position="1626"/>
        <end position="1635"/>
    </location>
</feature>